<dbReference type="AlphaFoldDB" id="A0A6A2YRS0"/>
<dbReference type="GO" id="GO:0031347">
    <property type="term" value="P:regulation of defense response"/>
    <property type="evidence" value="ECO:0007669"/>
    <property type="project" value="UniProtKB-UniRule"/>
</dbReference>
<organism evidence="5 6">
    <name type="scientific">Hibiscus syriacus</name>
    <name type="common">Rose of Sharon</name>
    <dbReference type="NCBI Taxonomy" id="106335"/>
    <lineage>
        <taxon>Eukaryota</taxon>
        <taxon>Viridiplantae</taxon>
        <taxon>Streptophyta</taxon>
        <taxon>Embryophyta</taxon>
        <taxon>Tracheophyta</taxon>
        <taxon>Spermatophyta</taxon>
        <taxon>Magnoliopsida</taxon>
        <taxon>eudicotyledons</taxon>
        <taxon>Gunneridae</taxon>
        <taxon>Pentapetalae</taxon>
        <taxon>rosids</taxon>
        <taxon>malvids</taxon>
        <taxon>Malvales</taxon>
        <taxon>Malvaceae</taxon>
        <taxon>Malvoideae</taxon>
        <taxon>Hibiscus</taxon>
    </lineage>
</organism>
<dbReference type="GO" id="GO:2000022">
    <property type="term" value="P:regulation of jasmonic acid mediated signaling pathway"/>
    <property type="evidence" value="ECO:0007669"/>
    <property type="project" value="UniProtKB-UniRule"/>
</dbReference>
<dbReference type="PROSITE" id="PS51320">
    <property type="entry name" value="TIFY"/>
    <property type="match status" value="1"/>
</dbReference>
<dbReference type="Pfam" id="PF09425">
    <property type="entry name" value="Jas_motif"/>
    <property type="match status" value="1"/>
</dbReference>
<keyword evidence="2" id="KW-1184">Jasmonic acid signaling pathway</keyword>
<dbReference type="InterPro" id="IPR040390">
    <property type="entry name" value="TIFY/JAZ"/>
</dbReference>
<evidence type="ECO:0000256" key="1">
    <source>
        <dbReference type="ARBA" id="ARBA00008614"/>
    </source>
</evidence>
<dbReference type="InterPro" id="IPR018467">
    <property type="entry name" value="CCT_CS"/>
</dbReference>
<evidence type="ECO:0000313" key="6">
    <source>
        <dbReference type="Proteomes" id="UP000436088"/>
    </source>
</evidence>
<gene>
    <name evidence="5" type="ORF">F3Y22_tig00111277pilonHSYRG00059</name>
</gene>
<dbReference type="InterPro" id="IPR010399">
    <property type="entry name" value="Tify_dom"/>
</dbReference>
<comment type="subcellular location">
    <subcellularLocation>
        <location evidence="2">Nucleus</location>
    </subcellularLocation>
</comment>
<dbReference type="Proteomes" id="UP000436088">
    <property type="component" value="Unassembled WGS sequence"/>
</dbReference>
<dbReference type="SMART" id="SM00979">
    <property type="entry name" value="TIFY"/>
    <property type="match status" value="1"/>
</dbReference>
<protein>
    <recommendedName>
        <fullName evidence="2">Protein TIFY</fullName>
    </recommendedName>
    <alternativeName>
        <fullName evidence="2">Jasmonate ZIM domain-containing protein</fullName>
    </alternativeName>
</protein>
<reference evidence="5" key="1">
    <citation type="submission" date="2019-09" db="EMBL/GenBank/DDBJ databases">
        <title>Draft genome information of white flower Hibiscus syriacus.</title>
        <authorList>
            <person name="Kim Y.-M."/>
        </authorList>
    </citation>
    <scope>NUCLEOTIDE SEQUENCE [LARGE SCALE GENOMIC DNA]</scope>
    <source>
        <strain evidence="5">YM2019G1</strain>
    </source>
</reference>
<name>A0A6A2YRS0_HIBSY</name>
<dbReference type="PANTHER" id="PTHR33077">
    <property type="entry name" value="PROTEIN TIFY 4A-RELATED-RELATED"/>
    <property type="match status" value="1"/>
</dbReference>
<feature type="region of interest" description="Disordered" evidence="3">
    <location>
        <begin position="296"/>
        <end position="330"/>
    </location>
</feature>
<dbReference type="GO" id="GO:0005634">
    <property type="term" value="C:nucleus"/>
    <property type="evidence" value="ECO:0007669"/>
    <property type="project" value="UniProtKB-SubCell"/>
</dbReference>
<evidence type="ECO:0000256" key="2">
    <source>
        <dbReference type="RuleBase" id="RU369065"/>
    </source>
</evidence>
<keyword evidence="2" id="KW-0539">Nucleus</keyword>
<keyword evidence="6" id="KW-1185">Reference proteome</keyword>
<dbReference type="GO" id="GO:0009611">
    <property type="term" value="P:response to wounding"/>
    <property type="evidence" value="ECO:0007669"/>
    <property type="project" value="UniProtKB-UniRule"/>
</dbReference>
<feature type="domain" description="Tify" evidence="4">
    <location>
        <begin position="189"/>
        <end position="224"/>
    </location>
</feature>
<comment type="domain">
    <text evidence="2">The jas domain is required for interaction with COI1.</text>
</comment>
<comment type="function">
    <text evidence="2">Repressor of jasmonate responses.</text>
</comment>
<feature type="region of interest" description="Disordered" evidence="3">
    <location>
        <begin position="344"/>
        <end position="363"/>
    </location>
</feature>
<dbReference type="Pfam" id="PF06200">
    <property type="entry name" value="tify"/>
    <property type="match status" value="1"/>
</dbReference>
<accession>A0A6A2YRS0</accession>
<dbReference type="PANTHER" id="PTHR33077:SF90">
    <property type="entry name" value="PROTEIN TIFY 7"/>
    <property type="match status" value="1"/>
</dbReference>
<comment type="caution">
    <text evidence="5">The sequence shown here is derived from an EMBL/GenBank/DDBJ whole genome shotgun (WGS) entry which is preliminary data.</text>
</comment>
<evidence type="ECO:0000256" key="3">
    <source>
        <dbReference type="SAM" id="MobiDB-lite"/>
    </source>
</evidence>
<sequence>MERDFLGLSSKESLPLVREEVKKWVCFTKSSGFQWPVSNKVSSAAMSFDFGQGDKAKWIEHDSMVPPGFMHILTPDAAQLQKSFIHNSQRVGNNFPLSASSSVQHDVHHLQRPYDVKMFPFPNQSISVSTTNQFMKNHFSTAGLNLPITTAMKPQLLGGIPVSTPHSVLPALASLGGSIEPCGKVLRDSGSPAAQLTIFYAGTVNVFEDITPEKAQAIMLLAGNGSSMASNTTQQKAQLQTLISKTVQFETVPANQLMNTQLCSGIPSPLSVSSHTGVQSRSGSINTDELVVYKTTGSSTTPISKAEPPKPANTKGPITGMMPSVPQARKASLARFLEKRKERVTTAAPYEVSKKSLQSTTLA</sequence>
<evidence type="ECO:0000313" key="5">
    <source>
        <dbReference type="EMBL" id="KAE8682007.1"/>
    </source>
</evidence>
<comment type="similarity">
    <text evidence="1 2">Belongs to the TIFY/JAZ family.</text>
</comment>
<dbReference type="EMBL" id="VEPZ02001293">
    <property type="protein sequence ID" value="KAE8682007.1"/>
    <property type="molecule type" value="Genomic_DNA"/>
</dbReference>
<proteinExistence type="inferred from homology"/>
<evidence type="ECO:0000259" key="4">
    <source>
        <dbReference type="PROSITE" id="PS51320"/>
    </source>
</evidence>